<evidence type="ECO:0000256" key="7">
    <source>
        <dbReference type="ARBA" id="ARBA00022840"/>
    </source>
</evidence>
<dbReference type="GO" id="GO:0016787">
    <property type="term" value="F:hydrolase activity"/>
    <property type="evidence" value="ECO:0007669"/>
    <property type="project" value="UniProtKB-KW"/>
</dbReference>
<sequence>MQAQSTQPMDKEQAKIYRHGLSLSAALLSEFVRKGLNPLSLSQMPSSALALWVGHLVEVVKRPVVVIASSDREAGFLADEIRFFLQSHRSADPLQRKLLVFPSRCGHQAQVLGKMESTAQRVGTLWSLKNLAGPYVVVTSAAAILEKVIPPEVLMGSSEYRVVGETLDVEGLVRRLVAGGYYPAALVEEYGDFSRRGGVLDVYVPLYAWPVRLEFSADVLESIRLFHPASQRSVATLEEVVLVPASEVVLSDMVRQRARRLLMEDVHAGRLSPSLGNLWRERLETEHQPSAFETVLSVFYEELASLFDYLPQTAVVLWSDYAELKKTLHETYGRILWEWGRKDEQDLWRRPVEELFLAPESVDGLVRRFQNVWINAMADRKEAAAHWDVGVRSQSDLCLALKSHPKRERLLEPVVHQVRSWQDQGLCTVIVSDHPEQSKRLKELLTHYGVETAGTLRGRDLVRPRRPEGRELYLAVGPIRTGFVWPGHHVAVVSETELFGRRRARSSRKRSLSGLFLSSFEDLRDGDLVVHVDHGIAVYRGLVHLTVGQMESDFLQLDYQDGDRLYVPVDKLHKVQKYLGLDGTEVRLDKLGGKTWEAAKRKARESAERVAEELLKIYALRHIREGTAFSPPDNVFREFEATFAFEETPDQMRAIEDVLQDMCSPRPMDRLICGDVGYGKTEVALRAAFKAAMDGKQVAMLTPTTVLAEQHFATFQERLKDFPVTVDVLSRFRTPAEQKRILERLQSGSLDIIIGTHRLLQKDVVFKDLGLLIIDEEQRFGVRHKERIKEMRVAVDVLTLTATPIPRTLHMALSGIRDLSTIETAPQDRKAVETVVCPFEDLTIREAITRELRRGGQVFFVHNHVQTILRMADKIRSLVPEARVEVAHGQMKERDLEKIMLDFVHRKVDVLVCTTIIESGLDIPTANTILINRADKMGLAQIYQLRGRVGRSAEQAYAYLLIPGEHLVTRDAQKRLRALMDFSELGSGFKIALNDLQIRGGGTILGSAQSGHIASVGYELYLELLEETIRKMKGEAVEEDFPDPEIALPIAAYLPTPFMPVADQRLVAYKRLSGAKTQQEIDDIAKEWRDRCGPLPDEAKSLLLLARLRLLMKALRITRLEGTGTLFTFTFMEMPRLDSIMESLCDAKCSITMQGERKMNVDLDVRTPLAALVRLKRILQALVDHGKDHSQFNRLVPTFPVERDLSAGVRGASSSDQKGRGAR</sequence>
<dbReference type="CDD" id="cd17991">
    <property type="entry name" value="DEXHc_TRCF"/>
    <property type="match status" value="1"/>
</dbReference>
<dbReference type="GO" id="GO:0006355">
    <property type="term" value="P:regulation of DNA-templated transcription"/>
    <property type="evidence" value="ECO:0007669"/>
    <property type="project" value="UniProtKB-UniRule"/>
</dbReference>
<dbReference type="Pfam" id="PF17757">
    <property type="entry name" value="UvrB_inter"/>
    <property type="match status" value="1"/>
</dbReference>
<dbReference type="SUPFAM" id="SSF143517">
    <property type="entry name" value="TRCF domain-like"/>
    <property type="match status" value="1"/>
</dbReference>
<evidence type="ECO:0000256" key="9">
    <source>
        <dbReference type="ARBA" id="ARBA00023204"/>
    </source>
</evidence>
<organism evidence="16 17">
    <name type="scientific">Desulfosoma caldarium</name>
    <dbReference type="NCBI Taxonomy" id="610254"/>
    <lineage>
        <taxon>Bacteria</taxon>
        <taxon>Pseudomonadati</taxon>
        <taxon>Thermodesulfobacteriota</taxon>
        <taxon>Syntrophobacteria</taxon>
        <taxon>Syntrophobacterales</taxon>
        <taxon>Syntrophobacteraceae</taxon>
        <taxon>Desulfosoma</taxon>
    </lineage>
</organism>
<evidence type="ECO:0000256" key="6">
    <source>
        <dbReference type="ARBA" id="ARBA00022806"/>
    </source>
</evidence>
<evidence type="ECO:0000256" key="4">
    <source>
        <dbReference type="ARBA" id="ARBA00022763"/>
    </source>
</evidence>
<evidence type="ECO:0000256" key="2">
    <source>
        <dbReference type="ARBA" id="ARBA00022490"/>
    </source>
</evidence>
<dbReference type="InterPro" id="IPR014001">
    <property type="entry name" value="Helicase_ATP-bd"/>
</dbReference>
<dbReference type="InterPro" id="IPR047112">
    <property type="entry name" value="RecG/Mfd"/>
</dbReference>
<dbReference type="GO" id="GO:0005524">
    <property type="term" value="F:ATP binding"/>
    <property type="evidence" value="ECO:0007669"/>
    <property type="project" value="UniProtKB-UniRule"/>
</dbReference>
<dbReference type="Gene3D" id="3.90.1150.50">
    <property type="entry name" value="Transcription-repair-coupling factor, D7 domain"/>
    <property type="match status" value="1"/>
</dbReference>
<dbReference type="Gene3D" id="3.30.2060.10">
    <property type="entry name" value="Penicillin-binding protein 1b domain"/>
    <property type="match status" value="1"/>
</dbReference>
<dbReference type="SUPFAM" id="SSF52540">
    <property type="entry name" value="P-loop containing nucleoside triphosphate hydrolases"/>
    <property type="match status" value="4"/>
</dbReference>
<evidence type="ECO:0000259" key="15">
    <source>
        <dbReference type="PROSITE" id="PS51194"/>
    </source>
</evidence>
<comment type="similarity">
    <text evidence="10 13">In the N-terminal section; belongs to the UvrB family.</text>
</comment>
<reference evidence="16 17" key="1">
    <citation type="submission" date="2018-11" db="EMBL/GenBank/DDBJ databases">
        <title>Genomic Encyclopedia of Type Strains, Phase IV (KMG-IV): sequencing the most valuable type-strain genomes for metagenomic binning, comparative biology and taxonomic classification.</title>
        <authorList>
            <person name="Goeker M."/>
        </authorList>
    </citation>
    <scope>NUCLEOTIDE SEQUENCE [LARGE SCALE GENOMIC DNA]</scope>
    <source>
        <strain evidence="16 17">DSM 22027</strain>
    </source>
</reference>
<feature type="domain" description="Helicase ATP-binding" evidence="14">
    <location>
        <begin position="661"/>
        <end position="822"/>
    </location>
</feature>
<dbReference type="InterPro" id="IPR036101">
    <property type="entry name" value="CarD-like/TRCF_RID_sf"/>
</dbReference>
<accession>A0A3N1UQ53</accession>
<dbReference type="Gene3D" id="2.40.10.170">
    <property type="match status" value="1"/>
</dbReference>
<dbReference type="PANTHER" id="PTHR47964:SF1">
    <property type="entry name" value="ATP-DEPENDENT DNA HELICASE HOMOLOG RECG, CHLOROPLASTIC"/>
    <property type="match status" value="1"/>
</dbReference>
<comment type="similarity">
    <text evidence="11 13">In the C-terminal section; belongs to the helicase family. RecG subfamily.</text>
</comment>
<feature type="domain" description="Helicase C-terminal" evidence="15">
    <location>
        <begin position="843"/>
        <end position="997"/>
    </location>
</feature>
<evidence type="ECO:0000256" key="3">
    <source>
        <dbReference type="ARBA" id="ARBA00022741"/>
    </source>
</evidence>
<dbReference type="InterPro" id="IPR011545">
    <property type="entry name" value="DEAD/DEAH_box_helicase_dom"/>
</dbReference>
<dbReference type="FunFam" id="3.40.50.300:FF:000546">
    <property type="entry name" value="Transcription-repair-coupling factor"/>
    <property type="match status" value="1"/>
</dbReference>
<dbReference type="Gene3D" id="3.40.50.11180">
    <property type="match status" value="1"/>
</dbReference>
<dbReference type="GO" id="GO:0000716">
    <property type="term" value="P:transcription-coupled nucleotide-excision repair, DNA damage recognition"/>
    <property type="evidence" value="ECO:0007669"/>
    <property type="project" value="UniProtKB-UniRule"/>
</dbReference>
<dbReference type="GO" id="GO:0003684">
    <property type="term" value="F:damaged DNA binding"/>
    <property type="evidence" value="ECO:0007669"/>
    <property type="project" value="InterPro"/>
</dbReference>
<keyword evidence="5 13" id="KW-0378">Hydrolase</keyword>
<comment type="subcellular location">
    <subcellularLocation>
        <location evidence="1 13">Cytoplasm</location>
    </subcellularLocation>
</comment>
<dbReference type="InterPro" id="IPR027417">
    <property type="entry name" value="P-loop_NTPase"/>
</dbReference>
<dbReference type="SMART" id="SM01058">
    <property type="entry name" value="CarD_TRCF"/>
    <property type="match status" value="1"/>
</dbReference>
<dbReference type="SMART" id="SM00982">
    <property type="entry name" value="TRCF"/>
    <property type="match status" value="1"/>
</dbReference>
<keyword evidence="8 13" id="KW-0238">DNA-binding</keyword>
<keyword evidence="2 13" id="KW-0963">Cytoplasm</keyword>
<evidence type="ECO:0000313" key="16">
    <source>
        <dbReference type="EMBL" id="ROQ93265.1"/>
    </source>
</evidence>
<keyword evidence="4 13" id="KW-0227">DNA damage</keyword>
<dbReference type="PROSITE" id="PS51192">
    <property type="entry name" value="HELICASE_ATP_BIND_1"/>
    <property type="match status" value="1"/>
</dbReference>
<keyword evidence="17" id="KW-1185">Reference proteome</keyword>
<dbReference type="PANTHER" id="PTHR47964">
    <property type="entry name" value="ATP-DEPENDENT DNA HELICASE HOMOLOG RECG, CHLOROPLASTIC"/>
    <property type="match status" value="1"/>
</dbReference>
<evidence type="ECO:0000256" key="13">
    <source>
        <dbReference type="HAMAP-Rule" id="MF_00969"/>
    </source>
</evidence>
<evidence type="ECO:0000256" key="11">
    <source>
        <dbReference type="ARBA" id="ARBA00061399"/>
    </source>
</evidence>
<protein>
    <recommendedName>
        <fullName evidence="12 13">Transcription-repair-coupling factor</fullName>
        <shortName evidence="13">TRCF</shortName>
        <ecNumber evidence="13">3.6.4.-</ecNumber>
    </recommendedName>
</protein>
<dbReference type="Pfam" id="PF03461">
    <property type="entry name" value="TRCF"/>
    <property type="match status" value="1"/>
</dbReference>
<dbReference type="GO" id="GO:0005737">
    <property type="term" value="C:cytoplasm"/>
    <property type="evidence" value="ECO:0007669"/>
    <property type="project" value="UniProtKB-SubCell"/>
</dbReference>
<comment type="caution">
    <text evidence="16">The sequence shown here is derived from an EMBL/GenBank/DDBJ whole genome shotgun (WGS) entry which is preliminary data.</text>
</comment>
<evidence type="ECO:0000259" key="14">
    <source>
        <dbReference type="PROSITE" id="PS51192"/>
    </source>
</evidence>
<dbReference type="NCBIfam" id="TIGR00580">
    <property type="entry name" value="mfd"/>
    <property type="match status" value="1"/>
</dbReference>
<evidence type="ECO:0000313" key="17">
    <source>
        <dbReference type="Proteomes" id="UP000276223"/>
    </source>
</evidence>
<evidence type="ECO:0000256" key="5">
    <source>
        <dbReference type="ARBA" id="ARBA00022801"/>
    </source>
</evidence>
<evidence type="ECO:0000256" key="10">
    <source>
        <dbReference type="ARBA" id="ARBA00061104"/>
    </source>
</evidence>
<dbReference type="Pfam" id="PF02559">
    <property type="entry name" value="CarD_TRCF_RID"/>
    <property type="match status" value="1"/>
</dbReference>
<proteinExistence type="inferred from homology"/>
<evidence type="ECO:0000256" key="12">
    <source>
        <dbReference type="ARBA" id="ARBA00070128"/>
    </source>
</evidence>
<dbReference type="SUPFAM" id="SSF141259">
    <property type="entry name" value="CarD-like"/>
    <property type="match status" value="1"/>
</dbReference>
<dbReference type="EMBL" id="RJVA01000011">
    <property type="protein sequence ID" value="ROQ93265.1"/>
    <property type="molecule type" value="Genomic_DNA"/>
</dbReference>
<evidence type="ECO:0000256" key="1">
    <source>
        <dbReference type="ARBA" id="ARBA00004496"/>
    </source>
</evidence>
<dbReference type="SMART" id="SM00490">
    <property type="entry name" value="HELICc"/>
    <property type="match status" value="1"/>
</dbReference>
<name>A0A3N1UQ53_9BACT</name>
<keyword evidence="7 13" id="KW-0067">ATP-binding</keyword>
<dbReference type="Pfam" id="PF00271">
    <property type="entry name" value="Helicase_C"/>
    <property type="match status" value="1"/>
</dbReference>
<dbReference type="InterPro" id="IPR005118">
    <property type="entry name" value="TRCF_C"/>
</dbReference>
<dbReference type="InterPro" id="IPR037235">
    <property type="entry name" value="TRCF-like_C_D7"/>
</dbReference>
<dbReference type="PROSITE" id="PS51194">
    <property type="entry name" value="HELICASE_CTER"/>
    <property type="match status" value="1"/>
</dbReference>
<dbReference type="GO" id="GO:0003678">
    <property type="term" value="F:DNA helicase activity"/>
    <property type="evidence" value="ECO:0007669"/>
    <property type="project" value="TreeGrafter"/>
</dbReference>
<dbReference type="AlphaFoldDB" id="A0A3N1UQ53"/>
<comment type="function">
    <text evidence="13">Couples transcription and DNA repair by recognizing RNA polymerase (RNAP) stalled at DNA lesions. Mediates ATP-dependent release of RNAP and its truncated transcript from the DNA, and recruitment of nucleotide excision repair machinery to the damaged site.</text>
</comment>
<dbReference type="InterPro" id="IPR003711">
    <property type="entry name" value="CarD-like/TRCF_RID"/>
</dbReference>
<dbReference type="EC" id="3.6.4.-" evidence="13"/>
<dbReference type="Proteomes" id="UP000276223">
    <property type="component" value="Unassembled WGS sequence"/>
</dbReference>
<dbReference type="InterPro" id="IPR001650">
    <property type="entry name" value="Helicase_C-like"/>
</dbReference>
<keyword evidence="6" id="KW-0347">Helicase</keyword>
<dbReference type="SMART" id="SM00487">
    <property type="entry name" value="DEXDc"/>
    <property type="match status" value="1"/>
</dbReference>
<dbReference type="InterPro" id="IPR004576">
    <property type="entry name" value="Mfd"/>
</dbReference>
<dbReference type="Pfam" id="PF00270">
    <property type="entry name" value="DEAD"/>
    <property type="match status" value="1"/>
</dbReference>
<dbReference type="InterPro" id="IPR041471">
    <property type="entry name" value="UvrB_inter"/>
</dbReference>
<dbReference type="HAMAP" id="MF_00969">
    <property type="entry name" value="TRCF"/>
    <property type="match status" value="1"/>
</dbReference>
<evidence type="ECO:0000256" key="8">
    <source>
        <dbReference type="ARBA" id="ARBA00023125"/>
    </source>
</evidence>
<dbReference type="Gene3D" id="3.40.50.300">
    <property type="entry name" value="P-loop containing nucleotide triphosphate hydrolases"/>
    <property type="match status" value="2"/>
</dbReference>
<gene>
    <name evidence="13" type="primary">mfd</name>
    <name evidence="16" type="ORF">EDC27_1276</name>
</gene>
<keyword evidence="9 13" id="KW-0234">DNA repair</keyword>
<keyword evidence="3 13" id="KW-0547">Nucleotide-binding</keyword>